<evidence type="ECO:0000313" key="2">
    <source>
        <dbReference type="Proteomes" id="UP000697127"/>
    </source>
</evidence>
<evidence type="ECO:0008006" key="3">
    <source>
        <dbReference type="Google" id="ProtNLM"/>
    </source>
</evidence>
<reference evidence="1" key="1">
    <citation type="submission" date="2020-11" db="EMBL/GenBank/DDBJ databases">
        <title>Kefir isolates.</title>
        <authorList>
            <person name="Marcisauskas S."/>
            <person name="Kim Y."/>
            <person name="Blasche S."/>
        </authorList>
    </citation>
    <scope>NUCLEOTIDE SEQUENCE</scope>
    <source>
        <strain evidence="1">Olga-1</strain>
    </source>
</reference>
<dbReference type="AlphaFoldDB" id="A0A9P6WI36"/>
<dbReference type="Proteomes" id="UP000697127">
    <property type="component" value="Unassembled WGS sequence"/>
</dbReference>
<dbReference type="OrthoDB" id="15433at2759"/>
<dbReference type="SUPFAM" id="SSF56214">
    <property type="entry name" value="4'-phosphopantetheinyl transferase"/>
    <property type="match status" value="1"/>
</dbReference>
<gene>
    <name evidence="1" type="ORF">C6P40_002179</name>
</gene>
<dbReference type="EMBL" id="PUHW01000244">
    <property type="protein sequence ID" value="KAG0687561.1"/>
    <property type="molecule type" value="Genomic_DNA"/>
</dbReference>
<organism evidence="1 2">
    <name type="scientific">Pichia californica</name>
    <dbReference type="NCBI Taxonomy" id="460514"/>
    <lineage>
        <taxon>Eukaryota</taxon>
        <taxon>Fungi</taxon>
        <taxon>Dikarya</taxon>
        <taxon>Ascomycota</taxon>
        <taxon>Saccharomycotina</taxon>
        <taxon>Pichiomycetes</taxon>
        <taxon>Pichiales</taxon>
        <taxon>Pichiaceae</taxon>
        <taxon>Pichia</taxon>
    </lineage>
</organism>
<dbReference type="Gene3D" id="3.90.470.20">
    <property type="entry name" value="4'-phosphopantetheinyl transferase domain"/>
    <property type="match status" value="1"/>
</dbReference>
<keyword evidence="2" id="KW-1185">Reference proteome</keyword>
<name>A0A9P6WI36_9ASCO</name>
<dbReference type="GO" id="GO:0000287">
    <property type="term" value="F:magnesium ion binding"/>
    <property type="evidence" value="ECO:0007669"/>
    <property type="project" value="InterPro"/>
</dbReference>
<sequence length="126" mass="14975">MSRFLNILKRNGSLESYKTKRFSERILNPTFELPKFKKFLENNNIEECAKILSISWSIKESIYKTLDDKDQHEFIMKDWYKTNDERGRPIIGNHNYMSVKRDESFLCSISHDGGFVNTFVLRQSNI</sequence>
<protein>
    <recommendedName>
        <fullName evidence="3">4'-phosphopantetheinyl transferase domain-containing protein</fullName>
    </recommendedName>
</protein>
<dbReference type="GO" id="GO:0008897">
    <property type="term" value="F:holo-[acyl-carrier-protein] synthase activity"/>
    <property type="evidence" value="ECO:0007669"/>
    <property type="project" value="InterPro"/>
</dbReference>
<evidence type="ECO:0000313" key="1">
    <source>
        <dbReference type="EMBL" id="KAG0687561.1"/>
    </source>
</evidence>
<dbReference type="InterPro" id="IPR037143">
    <property type="entry name" value="4-PPantetheinyl_Trfase_dom_sf"/>
</dbReference>
<proteinExistence type="predicted"/>
<accession>A0A9P6WI36</accession>
<comment type="caution">
    <text evidence="1">The sequence shown here is derived from an EMBL/GenBank/DDBJ whole genome shotgun (WGS) entry which is preliminary data.</text>
</comment>